<dbReference type="InterPro" id="IPR025449">
    <property type="entry name" value="JetB"/>
</dbReference>
<dbReference type="Proteomes" id="UP000326659">
    <property type="component" value="Chromosome"/>
</dbReference>
<keyword evidence="3" id="KW-1185">Reference proteome</keyword>
<dbReference type="RefSeq" id="WP_151186465.1">
    <property type="nucleotide sequence ID" value="NZ_CP043626.1"/>
</dbReference>
<dbReference type="KEGG" id="pden:F1C79_03185"/>
<evidence type="ECO:0000256" key="1">
    <source>
        <dbReference type="SAM" id="MobiDB-lite"/>
    </source>
</evidence>
<dbReference type="EMBL" id="CP043626">
    <property type="protein sequence ID" value="QEY70732.1"/>
    <property type="molecule type" value="Genomic_DNA"/>
</dbReference>
<organism evidence="2 3">
    <name type="scientific">Pseudomonas denitrificans</name>
    <dbReference type="NCBI Taxonomy" id="43306"/>
    <lineage>
        <taxon>Bacteria</taxon>
        <taxon>Pseudomonadati</taxon>
        <taxon>Pseudomonadota</taxon>
        <taxon>Gammaproteobacteria</taxon>
        <taxon>Pseudomonadales</taxon>
        <taxon>Pseudomonadaceae</taxon>
        <taxon>Halopseudomonas</taxon>
    </lineage>
</organism>
<feature type="region of interest" description="Disordered" evidence="1">
    <location>
        <begin position="1"/>
        <end position="47"/>
    </location>
</feature>
<gene>
    <name evidence="2" type="ORF">F1C79_03185</name>
</gene>
<protein>
    <submittedName>
        <fullName evidence="2">DUF4194 domain-containing protein</fullName>
    </submittedName>
</protein>
<proteinExistence type="predicted"/>
<sequence>MNEEEQHSQQAPALFDQYRTNRPDTPSVSGEVETFGDAPVEPPVVGDSEVGMPLEARRALVLLLRQGVVMADSKRLTFEALCRHEGLIAEHLGNMFMRMLLDMKAGIAILLQQEVAEQDEEADEASRLINKRTLSLYDTLLLLVLRKYYQERETAGEQKIIIDIERIEALMTPFLPLTYSSRSERRTLNGSLALLKDKRLISAVRGDDERFEITSVIRYVVNADFLERLLKEYERLAGDADVKTGEEVQDA</sequence>
<accession>A0A9X7R2W8</accession>
<dbReference type="OrthoDB" id="8611811at2"/>
<evidence type="ECO:0000313" key="2">
    <source>
        <dbReference type="EMBL" id="QEY70732.1"/>
    </source>
</evidence>
<dbReference type="Pfam" id="PF13835">
    <property type="entry name" value="DUF4194"/>
    <property type="match status" value="1"/>
</dbReference>
<reference evidence="2 3" key="1">
    <citation type="submission" date="2019-09" db="EMBL/GenBank/DDBJ databases">
        <title>Prosopis cineraria nodule microbiome.</title>
        <authorList>
            <person name="Chaluvadi S.R."/>
            <person name="Ali R."/>
            <person name="Wang X."/>
        </authorList>
    </citation>
    <scope>NUCLEOTIDE SEQUENCE [LARGE SCALE GENOMIC DNA]</scope>
    <source>
        <strain evidence="2 3">BG1</strain>
    </source>
</reference>
<feature type="compositionally biased region" description="Polar residues" evidence="1">
    <location>
        <begin position="18"/>
        <end position="28"/>
    </location>
</feature>
<name>A0A9X7R2W8_PSEDE</name>
<evidence type="ECO:0000313" key="3">
    <source>
        <dbReference type="Proteomes" id="UP000326659"/>
    </source>
</evidence>
<dbReference type="AlphaFoldDB" id="A0A9X7R2W8"/>